<dbReference type="GeneTree" id="ENSGT00530000069184"/>
<feature type="compositionally biased region" description="Polar residues" evidence="1">
    <location>
        <begin position="220"/>
        <end position="236"/>
    </location>
</feature>
<accession>A0A6I8PET0</accession>
<feature type="region of interest" description="Disordered" evidence="1">
    <location>
        <begin position="900"/>
        <end position="947"/>
    </location>
</feature>
<dbReference type="InterPro" id="IPR000082">
    <property type="entry name" value="SEA_dom"/>
</dbReference>
<feature type="region of interest" description="Disordered" evidence="1">
    <location>
        <begin position="1753"/>
        <end position="1776"/>
    </location>
</feature>
<dbReference type="SUPFAM" id="SSF82671">
    <property type="entry name" value="SEA domain"/>
    <property type="match status" value="2"/>
</dbReference>
<gene>
    <name evidence="4" type="primary">LOC103165395</name>
</gene>
<evidence type="ECO:0000313" key="5">
    <source>
        <dbReference type="Proteomes" id="UP000002279"/>
    </source>
</evidence>
<feature type="compositionally biased region" description="Pro residues" evidence="1">
    <location>
        <begin position="58"/>
        <end position="67"/>
    </location>
</feature>
<feature type="region of interest" description="Disordered" evidence="1">
    <location>
        <begin position="978"/>
        <end position="1042"/>
    </location>
</feature>
<feature type="domain" description="SEA" evidence="3">
    <location>
        <begin position="1550"/>
        <end position="1662"/>
    </location>
</feature>
<protein>
    <recommendedName>
        <fullName evidence="3">SEA domain-containing protein</fullName>
    </recommendedName>
</protein>
<dbReference type="InterPro" id="IPR036364">
    <property type="entry name" value="SEA_dom_sf"/>
</dbReference>
<reference evidence="4" key="2">
    <citation type="submission" date="2025-08" db="UniProtKB">
        <authorList>
            <consortium name="Ensembl"/>
        </authorList>
    </citation>
    <scope>IDENTIFICATION</scope>
    <source>
        <strain evidence="4">Glennie</strain>
    </source>
</reference>
<keyword evidence="2" id="KW-0812">Transmembrane</keyword>
<evidence type="ECO:0000256" key="1">
    <source>
        <dbReference type="SAM" id="MobiDB-lite"/>
    </source>
</evidence>
<feature type="region of interest" description="Disordered" evidence="1">
    <location>
        <begin position="1225"/>
        <end position="1321"/>
    </location>
</feature>
<name>A0A6I8PET0_ORNAN</name>
<dbReference type="Pfam" id="PF01390">
    <property type="entry name" value="SEA"/>
    <property type="match status" value="1"/>
</dbReference>
<feature type="region of interest" description="Disordered" evidence="1">
    <location>
        <begin position="516"/>
        <end position="535"/>
    </location>
</feature>
<feature type="region of interest" description="Disordered" evidence="1">
    <location>
        <begin position="1076"/>
        <end position="1106"/>
    </location>
</feature>
<feature type="region of interest" description="Disordered" evidence="1">
    <location>
        <begin position="741"/>
        <end position="769"/>
    </location>
</feature>
<dbReference type="Proteomes" id="UP000002279">
    <property type="component" value="Chromosome 5"/>
</dbReference>
<keyword evidence="2" id="KW-1133">Transmembrane helix</keyword>
<keyword evidence="2" id="KW-0472">Membrane</keyword>
<sequence length="1793" mass="189747">MGHVRPSRGRAGIGIKGQRQRVLSLLLFFWMTDKRWSAELTAMIHSLQPSLGAGAGPPDEPPAPPNEDSPAVPLRRTGEELPAARRSRWPVLLTIAACGLLAITLCLLTSHEPHSGGRTSAVSSWIVPASVPRWDLSKLSSSTPPSALYNPSSSPSPFPHQDPTGTGEPKGLMLRRVSDPNPRPSRCPPGLANTETSSALPLSHPSLEAKSPADWREEMSSTGHQRPQLASSSRGKQASLRKDKQLSALLYLFTEQGTLDSGSEASQEGKVEGQARALELNRALSLQAWAEARAVSRQLSDGSGQLLGSQPGSQVEAKVGRLSPDHLGVATVPLLSAPSSPTHTSPMVLPKWSNPTVSSGEPGTHNKPFWVSPEAMATDSPVGTDAHSSHILPTPLSFAQQEGGTAAPTSYPSDYLTSGRLVHPSAVTSRSLEPGTRHPNTRGRDSSSSYLPLGEAWPPSTAIPMVTGSRLPPARRNDVTGMNEPGLGASVPAASPLDPSDIPGVSLKPLASKTSNSFLDPTGIPNQTPPSSIPLDSSLPVTLSGQDLGPIFNPAGESLDSGIFPHRYSQQPTGLADPSSLPTPAATMPGLPLGPSSFSLGLQRTSSRSLASTTKTLPHLAGDMALFPRAEFPTISLDSSPILPKAVGTPPGSSGLSHLKSVSRVKPAVPAAVTVLAFSSDHGDLQTFEIPSQSGQKISDPKPLTANVPGGFLYLTRGLRAAATTASLELTARGVDPARISARSRGAHETAVPGDLKIHNPQLLGDSSNLTPTTALSGWLYASSSPGMYLPRSASPTENSLPRYPQTHSLGIDPKNRATLVSNTLPSNLPREDSTSSAEDQEPGERELGSGGQTSETTAPLTPGQETATWSVEMPPAVPGRQLHHTLGPKVGAISATIAPEKPLHPSVEDTAKTSGPSFLKAAGDHAASGTVESPIGSPGPLAKATGNVPTQLTPFLWTKPRLLHASMGQLARSRKALTMPAAASSPGIPKHSVSLTKPSISAPVPWVGTDTRDSSTRASGHAASPPEVTSPSTDLPPPVTIPTLSTQFLATSPTTVMGWEPSQMARLLITLARPEPRQDPASSLSPRPGRWAASIPEPQTPGSSLSTIVLSPSTSLNLAPAAGSTLTKEVFHDFPLLEVAGESPRGEGTERFDSLEGRRLELGPPSEQEPLSLDVKGPVTREEAVALPIPHAAPTVSSTELTPSKDALVHSSLVRGTTTCPLASVRASDRPTPLTGASFLPSREIQAPTTPAGTGTPRELLSSISPPSQSSGAPGWSPKEGPSPAGPTRPRPATTEAHPILKPVSNGYVPPLRKGPLGQGPGYSPPLAALPTLPLQFRLTGIAFTEPLEDEYSVTFRKLKTEVTLTLRKMLSSLKGFRKINVLGFLNGSVTVQSEVEFQDDQVPSSSTLIRTIVTMVQEKMDTYFSWRVDLASLQSNGYSLRNLEPEILPVFFVALRLGSAAALGTKDHQSPLAHLKYQVVYSVGLLYPVETFFINSLRDVQGDLAVQGEVVVHSLTLINVDLILQKLKRLANYSVDLRFLTVADSKLTLQEVPISFLVTNRRFEEQLLIRSSLEHQGLSGDLSALVMHVLSSYSSLLQVVVEDFLGGSLVCMGTLVFQDPVPNTKDLLHTLADSIGLDYHFAGSDFQVDPSSFQIADEKMSSLPKYQGLPGPTVGLIVISLLFLTFMIIVALCLRTRMFGYWNRGVFSPLHEVNVHRQTFELENQAFEPPREEGNGGRALAADNLGFLLTTEEDHEGQTPLPQTQESKAPCEASSRNNLALASCSSAPKNG</sequence>
<feature type="region of interest" description="Disordered" evidence="1">
    <location>
        <begin position="139"/>
        <end position="241"/>
    </location>
</feature>
<proteinExistence type="predicted"/>
<dbReference type="Ensembl" id="ENSOANT00000060280.1">
    <property type="protein sequence ID" value="ENSOANP00000051237.1"/>
    <property type="gene ID" value="ENSOANG00000040465.1"/>
</dbReference>
<reference evidence="4 5" key="1">
    <citation type="journal article" date="2008" name="Nature">
        <title>Genome analysis of the platypus reveals unique signatures of evolution.</title>
        <authorList>
            <person name="Warren W.C."/>
            <person name="Hillier L.W."/>
            <person name="Marshall Graves J.A."/>
            <person name="Birney E."/>
            <person name="Ponting C.P."/>
            <person name="Grutzner F."/>
            <person name="Belov K."/>
            <person name="Miller W."/>
            <person name="Clarke L."/>
            <person name="Chinwalla A.T."/>
            <person name="Yang S.P."/>
            <person name="Heger A."/>
            <person name="Locke D.P."/>
            <person name="Miethke P."/>
            <person name="Waters P.D."/>
            <person name="Veyrunes F."/>
            <person name="Fulton L."/>
            <person name="Fulton B."/>
            <person name="Graves T."/>
            <person name="Wallis J."/>
            <person name="Puente X.S."/>
            <person name="Lopez-Otin C."/>
            <person name="Ordonez G.R."/>
            <person name="Eichler E.E."/>
            <person name="Chen L."/>
            <person name="Cheng Z."/>
            <person name="Deakin J.E."/>
            <person name="Alsop A."/>
            <person name="Thompson K."/>
            <person name="Kirby P."/>
            <person name="Papenfuss A.T."/>
            <person name="Wakefield M.J."/>
            <person name="Olender T."/>
            <person name="Lancet D."/>
            <person name="Huttley G.A."/>
            <person name="Smit A.F."/>
            <person name="Pask A."/>
            <person name="Temple-Smith P."/>
            <person name="Batzer M.A."/>
            <person name="Walker J.A."/>
            <person name="Konkel M.K."/>
            <person name="Harris R.S."/>
            <person name="Whittington C.M."/>
            <person name="Wong E.S."/>
            <person name="Gemmell N.J."/>
            <person name="Buschiazzo E."/>
            <person name="Vargas Jentzsch I.M."/>
            <person name="Merkel A."/>
            <person name="Schmitz J."/>
            <person name="Zemann A."/>
            <person name="Churakov G."/>
            <person name="Kriegs J.O."/>
            <person name="Brosius J."/>
            <person name="Murchison E.P."/>
            <person name="Sachidanandam R."/>
            <person name="Smith C."/>
            <person name="Hannon G.J."/>
            <person name="Tsend-Ayush E."/>
            <person name="McMillan D."/>
            <person name="Attenborough R."/>
            <person name="Rens W."/>
            <person name="Ferguson-Smith M."/>
            <person name="Lefevre C.M."/>
            <person name="Sharp J.A."/>
            <person name="Nicholas K.R."/>
            <person name="Ray D.A."/>
            <person name="Kube M."/>
            <person name="Reinhardt R."/>
            <person name="Pringle T.H."/>
            <person name="Taylor J."/>
            <person name="Jones R.C."/>
            <person name="Nixon B."/>
            <person name="Dacheux J.L."/>
            <person name="Niwa H."/>
            <person name="Sekita Y."/>
            <person name="Huang X."/>
            <person name="Stark A."/>
            <person name="Kheradpour P."/>
            <person name="Kellis M."/>
            <person name="Flicek P."/>
            <person name="Chen Y."/>
            <person name="Webber C."/>
            <person name="Hardison R."/>
            <person name="Nelson J."/>
            <person name="Hallsworth-Pepin K."/>
            <person name="Delehaunty K."/>
            <person name="Markovic C."/>
            <person name="Minx P."/>
            <person name="Feng Y."/>
            <person name="Kremitzki C."/>
            <person name="Mitreva M."/>
            <person name="Glasscock J."/>
            <person name="Wylie T."/>
            <person name="Wohldmann P."/>
            <person name="Thiru P."/>
            <person name="Nhan M.N."/>
            <person name="Pohl C.S."/>
            <person name="Smith S.M."/>
            <person name="Hou S."/>
            <person name="Nefedov M."/>
            <person name="de Jong P.J."/>
            <person name="Renfree M.B."/>
            <person name="Mardis E.R."/>
            <person name="Wilson R.K."/>
        </authorList>
    </citation>
    <scope>NUCLEOTIDE SEQUENCE [LARGE SCALE GENOMIC DNA]</scope>
    <source>
        <strain evidence="4 5">Glennie</strain>
    </source>
</reference>
<feature type="transmembrane region" description="Helical" evidence="2">
    <location>
        <begin position="91"/>
        <end position="110"/>
    </location>
</feature>
<evidence type="ECO:0000259" key="3">
    <source>
        <dbReference type="PROSITE" id="PS50024"/>
    </source>
</evidence>
<feature type="domain" description="SEA" evidence="3">
    <location>
        <begin position="1330"/>
        <end position="1442"/>
    </location>
</feature>
<evidence type="ECO:0000313" key="4">
    <source>
        <dbReference type="Ensembl" id="ENSOANP00000051237.1"/>
    </source>
</evidence>
<feature type="compositionally biased region" description="Low complexity" evidence="1">
    <location>
        <begin position="1248"/>
        <end position="1284"/>
    </location>
</feature>
<feature type="region of interest" description="Disordered" evidence="1">
    <location>
        <begin position="791"/>
        <end position="866"/>
    </location>
</feature>
<organism evidence="4 5">
    <name type="scientific">Ornithorhynchus anatinus</name>
    <name type="common">Duckbill platypus</name>
    <dbReference type="NCBI Taxonomy" id="9258"/>
    <lineage>
        <taxon>Eukaryota</taxon>
        <taxon>Metazoa</taxon>
        <taxon>Chordata</taxon>
        <taxon>Craniata</taxon>
        <taxon>Vertebrata</taxon>
        <taxon>Euteleostomi</taxon>
        <taxon>Mammalia</taxon>
        <taxon>Monotremata</taxon>
        <taxon>Ornithorhynchidae</taxon>
        <taxon>Ornithorhynchus</taxon>
    </lineage>
</organism>
<dbReference type="Bgee" id="ENSOANG00000040465">
    <property type="expression patterns" value="Expressed in ovary"/>
</dbReference>
<keyword evidence="5" id="KW-1185">Reference proteome</keyword>
<reference evidence="4" key="3">
    <citation type="submission" date="2025-09" db="UniProtKB">
        <authorList>
            <consortium name="Ensembl"/>
        </authorList>
    </citation>
    <scope>IDENTIFICATION</scope>
    <source>
        <strain evidence="4">Glennie</strain>
    </source>
</reference>
<feature type="compositionally biased region" description="Polar residues" evidence="1">
    <location>
        <begin position="853"/>
        <end position="866"/>
    </location>
</feature>
<dbReference type="InParanoid" id="A0A6I8PET0"/>
<feature type="region of interest" description="Disordered" evidence="1">
    <location>
        <begin position="51"/>
        <end position="74"/>
    </location>
</feature>
<evidence type="ECO:0000256" key="2">
    <source>
        <dbReference type="SAM" id="Phobius"/>
    </source>
</evidence>
<feature type="compositionally biased region" description="Basic and acidic residues" evidence="1">
    <location>
        <begin position="902"/>
        <end position="912"/>
    </location>
</feature>
<dbReference type="PROSITE" id="PS50024">
    <property type="entry name" value="SEA"/>
    <property type="match status" value="2"/>
</dbReference>
<feature type="region of interest" description="Disordered" evidence="1">
    <location>
        <begin position="423"/>
        <end position="496"/>
    </location>
</feature>
<dbReference type="OMA" id="LYLFTEQ"/>
<feature type="compositionally biased region" description="Polar residues" evidence="1">
    <location>
        <begin position="139"/>
        <end position="153"/>
    </location>
</feature>
<feature type="transmembrane region" description="Helical" evidence="2">
    <location>
        <begin position="1676"/>
        <end position="1696"/>
    </location>
</feature>